<name>A0A6B3NM29_9CYAN</name>
<dbReference type="EMBL" id="JAAHFQ010000515">
    <property type="protein sequence ID" value="NER30258.1"/>
    <property type="molecule type" value="Genomic_DNA"/>
</dbReference>
<accession>A0A6B3NM29</accession>
<keyword evidence="1" id="KW-0040">ANK repeat</keyword>
<dbReference type="PROSITE" id="PS50088">
    <property type="entry name" value="ANK_REPEAT"/>
    <property type="match status" value="1"/>
</dbReference>
<reference evidence="2" key="1">
    <citation type="submission" date="2019-11" db="EMBL/GenBank/DDBJ databases">
        <title>Genomic insights into an expanded diversity of filamentous marine cyanobacteria reveals the extraordinary biosynthetic potential of Moorea and Okeania.</title>
        <authorList>
            <person name="Ferreira Leao T."/>
            <person name="Wang M."/>
            <person name="Moss N."/>
            <person name="Da Silva R."/>
            <person name="Sanders J."/>
            <person name="Nurk S."/>
            <person name="Gurevich A."/>
            <person name="Humphrey G."/>
            <person name="Reher R."/>
            <person name="Zhu Q."/>
            <person name="Belda-Ferre P."/>
            <person name="Glukhov E."/>
            <person name="Rex R."/>
            <person name="Dorrestein P.C."/>
            <person name="Knight R."/>
            <person name="Pevzner P."/>
            <person name="Gerwick W.H."/>
            <person name="Gerwick L."/>
        </authorList>
    </citation>
    <scope>NUCLEOTIDE SEQUENCE</scope>
    <source>
        <strain evidence="2">SIO1C4</strain>
    </source>
</reference>
<dbReference type="AlphaFoldDB" id="A0A6B3NM29"/>
<dbReference type="PANTHER" id="PTHR31687">
    <property type="match status" value="1"/>
</dbReference>
<sequence length="443" mass="49343">MVVNNAQQQLITYLKTPKAIRERCNRLFKLAYTDSLPYFYCDLSQLDKVANYVIEVIREQYPDLNIPFHSRWRHFEVGKILRLTELEHKLSGLTPLEIAQTKFDLVIVSVLLDAGAGANWQYQESETGLVFRRSEGLAIASFRMFCQGTFSSDPAYPLQVDAQALKKLTLEQLAQGFQVSQGNQLLGLEGRLLLLQRLGLSISRLPKMFGESHPRPGNLVNYLLDLSTSPPSSVPLSTSGVADWGIQVTEKRQKPSPVKSKLSASRVLTAVLEGLGNIWPGRLAIANVNLGDVWLHPALKVEDDSDHYVPFHKLSQWLTYSLLEPLQELGMEITELEQLTGLPEYRNGGLCLDLGLLKLKDTSILKEPQLPGSVAIVEWRALTVSLLDSIAVVIRQQLKMNSQELPLVKILQGGTWTAGRKLANQLRVGGSPPLQIKSDGTVF</sequence>
<comment type="caution">
    <text evidence="2">The sequence shown here is derived from an EMBL/GenBank/DDBJ whole genome shotgun (WGS) entry which is preliminary data.</text>
</comment>
<dbReference type="PANTHER" id="PTHR31687:SF3">
    <property type="entry name" value="PROTEIN URG3"/>
    <property type="match status" value="1"/>
</dbReference>
<evidence type="ECO:0000313" key="2">
    <source>
        <dbReference type="EMBL" id="NER30258.1"/>
    </source>
</evidence>
<dbReference type="InterPro" id="IPR012469">
    <property type="entry name" value="DUF1688"/>
</dbReference>
<dbReference type="Pfam" id="PF07958">
    <property type="entry name" value="DUF1688"/>
    <property type="match status" value="1"/>
</dbReference>
<feature type="repeat" description="ANK" evidence="1">
    <location>
        <begin position="91"/>
        <end position="123"/>
    </location>
</feature>
<organism evidence="2">
    <name type="scientific">Symploca sp. SIO1C4</name>
    <dbReference type="NCBI Taxonomy" id="2607765"/>
    <lineage>
        <taxon>Bacteria</taxon>
        <taxon>Bacillati</taxon>
        <taxon>Cyanobacteriota</taxon>
        <taxon>Cyanophyceae</taxon>
        <taxon>Coleofasciculales</taxon>
        <taxon>Coleofasciculaceae</taxon>
        <taxon>Symploca</taxon>
    </lineage>
</organism>
<protein>
    <submittedName>
        <fullName evidence="2">URC4/urg3 family protein</fullName>
    </submittedName>
</protein>
<gene>
    <name evidence="2" type="ORF">F6J89_22195</name>
</gene>
<evidence type="ECO:0000256" key="1">
    <source>
        <dbReference type="PROSITE-ProRule" id="PRU00023"/>
    </source>
</evidence>
<dbReference type="InterPro" id="IPR002110">
    <property type="entry name" value="Ankyrin_rpt"/>
</dbReference>
<proteinExistence type="predicted"/>